<sequence length="192" mass="21285">MERDGHLESNRTNTQVIKDLAEAQPTNEQVIEDITENPHHVAANKTGRGTSWLQKQSWTQMVSENSNSFSISHILPGITFPDPKAKDPIVEPAIFNYCKDNGVAKDTLNEVVSNGFKSRETIPEKSQHLGVNDITSAPIVEEKVEINPREKSSENIEVGDTCSFMRSAASLKEWAKAKAAISGSLKRKRGER</sequence>
<organism evidence="1 2">
    <name type="scientific">Sphenostylis stenocarpa</name>
    <dbReference type="NCBI Taxonomy" id="92480"/>
    <lineage>
        <taxon>Eukaryota</taxon>
        <taxon>Viridiplantae</taxon>
        <taxon>Streptophyta</taxon>
        <taxon>Embryophyta</taxon>
        <taxon>Tracheophyta</taxon>
        <taxon>Spermatophyta</taxon>
        <taxon>Magnoliopsida</taxon>
        <taxon>eudicotyledons</taxon>
        <taxon>Gunneridae</taxon>
        <taxon>Pentapetalae</taxon>
        <taxon>rosids</taxon>
        <taxon>fabids</taxon>
        <taxon>Fabales</taxon>
        <taxon>Fabaceae</taxon>
        <taxon>Papilionoideae</taxon>
        <taxon>50 kb inversion clade</taxon>
        <taxon>NPAAA clade</taxon>
        <taxon>indigoferoid/millettioid clade</taxon>
        <taxon>Phaseoleae</taxon>
        <taxon>Sphenostylis</taxon>
    </lineage>
</organism>
<dbReference type="PANTHER" id="PTHR23099:SF0">
    <property type="entry name" value="GERM CELL NUCLEAR ACIDIC PROTEIN"/>
    <property type="match status" value="1"/>
</dbReference>
<dbReference type="EMBL" id="OY731406">
    <property type="protein sequence ID" value="CAJ1975654.1"/>
    <property type="molecule type" value="Genomic_DNA"/>
</dbReference>
<evidence type="ECO:0000313" key="1">
    <source>
        <dbReference type="EMBL" id="CAJ1975654.1"/>
    </source>
</evidence>
<protein>
    <submittedName>
        <fullName evidence="1">Uncharacterized protein</fullName>
    </submittedName>
</protein>
<name>A0AA86VW26_9FABA</name>
<dbReference type="Gramene" id="rna-AYBTSS11_LOCUS27780">
    <property type="protein sequence ID" value="CAJ1975654.1"/>
    <property type="gene ID" value="gene-AYBTSS11_LOCUS27780"/>
</dbReference>
<proteinExistence type="predicted"/>
<gene>
    <name evidence="1" type="ORF">AYBTSS11_LOCUS27780</name>
</gene>
<accession>A0AA86VW26</accession>
<reference evidence="1" key="1">
    <citation type="submission" date="2023-10" db="EMBL/GenBank/DDBJ databases">
        <authorList>
            <person name="Domelevo Entfellner J.-B."/>
        </authorList>
    </citation>
    <scope>NUCLEOTIDE SEQUENCE</scope>
</reference>
<dbReference type="GO" id="GO:0005634">
    <property type="term" value="C:nucleus"/>
    <property type="evidence" value="ECO:0007669"/>
    <property type="project" value="TreeGrafter"/>
</dbReference>
<dbReference type="Proteomes" id="UP001189624">
    <property type="component" value="Chromosome 9"/>
</dbReference>
<dbReference type="AlphaFoldDB" id="A0AA86VW26"/>
<dbReference type="PANTHER" id="PTHR23099">
    <property type="entry name" value="TRANSCRIPTIONAL REGULATOR"/>
    <property type="match status" value="1"/>
</dbReference>
<keyword evidence="2" id="KW-1185">Reference proteome</keyword>
<evidence type="ECO:0000313" key="2">
    <source>
        <dbReference type="Proteomes" id="UP001189624"/>
    </source>
</evidence>